<dbReference type="Gene3D" id="2.60.40.2750">
    <property type="match status" value="1"/>
</dbReference>
<dbReference type="InterPro" id="IPR012480">
    <property type="entry name" value="Hepar_II_III_C"/>
</dbReference>
<dbReference type="GO" id="GO:0016829">
    <property type="term" value="F:lyase activity"/>
    <property type="evidence" value="ECO:0007669"/>
    <property type="project" value="InterPro"/>
</dbReference>
<feature type="non-terminal residue" evidence="3">
    <location>
        <position position="731"/>
    </location>
</feature>
<feature type="domain" description="Heparinase II/III-like C-terminal" evidence="2">
    <location>
        <begin position="406"/>
        <end position="459"/>
    </location>
</feature>
<organism evidence="3 4">
    <name type="scientific">Candidatus Aphodoplasma excrementigallinarum</name>
    <dbReference type="NCBI Taxonomy" id="2840673"/>
    <lineage>
        <taxon>Bacteria</taxon>
        <taxon>Bacillati</taxon>
        <taxon>Bacillota</taxon>
        <taxon>Clostridia</taxon>
        <taxon>Eubacteriales</taxon>
        <taxon>Candidatus Aphodoplasma</taxon>
    </lineage>
</organism>
<reference evidence="3" key="2">
    <citation type="journal article" date="2021" name="PeerJ">
        <title>Extensive microbial diversity within the chicken gut microbiome revealed by metagenomics and culture.</title>
        <authorList>
            <person name="Gilroy R."/>
            <person name="Ravi A."/>
            <person name="Getino M."/>
            <person name="Pursley I."/>
            <person name="Horton D.L."/>
            <person name="Alikhan N.F."/>
            <person name="Baker D."/>
            <person name="Gharbi K."/>
            <person name="Hall N."/>
            <person name="Watson M."/>
            <person name="Adriaenssens E.M."/>
            <person name="Foster-Nyarko E."/>
            <person name="Jarju S."/>
            <person name="Secka A."/>
            <person name="Antonio M."/>
            <person name="Oren A."/>
            <person name="Chaudhuri R.R."/>
            <person name="La Ragione R."/>
            <person name="Hildebrand F."/>
            <person name="Pallen M.J."/>
        </authorList>
    </citation>
    <scope>NUCLEOTIDE SEQUENCE</scope>
    <source>
        <strain evidence="3">4920</strain>
    </source>
</reference>
<dbReference type="Gene3D" id="1.50.10.100">
    <property type="entry name" value="Chondroitin AC/alginate lyase"/>
    <property type="match status" value="1"/>
</dbReference>
<dbReference type="Proteomes" id="UP000886743">
    <property type="component" value="Unassembled WGS sequence"/>
</dbReference>
<gene>
    <name evidence="3" type="ORF">IAC74_07595</name>
</gene>
<evidence type="ECO:0000313" key="4">
    <source>
        <dbReference type="Proteomes" id="UP000886743"/>
    </source>
</evidence>
<proteinExistence type="predicted"/>
<name>A0A9D1NIS7_9FIRM</name>
<comment type="subcellular location">
    <subcellularLocation>
        <location evidence="1">Cell envelope</location>
    </subcellularLocation>
</comment>
<reference evidence="3" key="1">
    <citation type="submission" date="2020-10" db="EMBL/GenBank/DDBJ databases">
        <authorList>
            <person name="Gilroy R."/>
        </authorList>
    </citation>
    <scope>NUCLEOTIDE SEQUENCE</scope>
    <source>
        <strain evidence="3">4920</strain>
    </source>
</reference>
<dbReference type="Pfam" id="PF07940">
    <property type="entry name" value="Hepar_II_III_C"/>
    <property type="match status" value="1"/>
</dbReference>
<accession>A0A9D1NIS7</accession>
<evidence type="ECO:0000256" key="1">
    <source>
        <dbReference type="ARBA" id="ARBA00004196"/>
    </source>
</evidence>
<sequence>MEMNRKALDASRYHTPPYLPEKGEHPRLLFRAADLETIHAGFDKPQNRCAYLAFTELCDKTADLRLDPDPELARNFSGRVLARLEAFAFRYALCGDGSYARLAIDAVKDYIKTARYGNYGDYSRPMGQAIFTASEIYDWCYDVLTEQDKAELIALCEELAGRMEVGYPPVNQSAITGHAGEAQLLRDLLSFGVAAYDECPDIYHFCAGRLFDEFAAPRNYWGKSHTHHQGSAYGHYRYNFDMWAQWIIFRMSGGHMFDDDYGKVPYEWLYIRRSDGQFLRIGDDFGEAKLYKNQYWDEEFVPLFLAANFYKDPYLKQQAIRESEGFARFIYDNVTLTPVQYLLFNDPDLWGRPVAELPKTKYFASPAGAMVARTSWEMDTNTDKYGDEDLNGDCVLAYMRIGEKWAGNHQHLDAGNFQLYYKGILASESGCYDSYYSPHDKAYNKETVAHNTLLIYDPDEDFAGRPNAGGQRRPTLGEPQTMEEWSEPRFETGKVLAHAFGPDAANPAYSYIAGDIAKAYSDKAKEVLRSMAFLPLTNAAHKGVLFVGDKVTAASPELKKTFLLHMQEEPEIRGNVAFVQNTDAEHRGAMQAHFLLPKDAELTKIGGKGKEFTINGENYPLCHDYGPACALEAGAWRIESSPRLGNKTDYMLTVLLAGDIEENGAAARVESVETETHFGAATYDTLCLFGRNAVRCEKAKFDVPDMGYETLHVLLTGMEEGVYRVEQSGQT</sequence>
<evidence type="ECO:0000259" key="2">
    <source>
        <dbReference type="Pfam" id="PF07940"/>
    </source>
</evidence>
<protein>
    <submittedName>
        <fullName evidence="3">Heparinase II/III family protein</fullName>
    </submittedName>
</protein>
<dbReference type="Gene3D" id="2.70.98.70">
    <property type="match status" value="1"/>
</dbReference>
<evidence type="ECO:0000313" key="3">
    <source>
        <dbReference type="EMBL" id="HIV03424.1"/>
    </source>
</evidence>
<dbReference type="EMBL" id="DVOF01000229">
    <property type="protein sequence ID" value="HIV03424.1"/>
    <property type="molecule type" value="Genomic_DNA"/>
</dbReference>
<dbReference type="GO" id="GO:0030313">
    <property type="term" value="C:cell envelope"/>
    <property type="evidence" value="ECO:0007669"/>
    <property type="project" value="UniProtKB-SubCell"/>
</dbReference>
<comment type="caution">
    <text evidence="3">The sequence shown here is derived from an EMBL/GenBank/DDBJ whole genome shotgun (WGS) entry which is preliminary data.</text>
</comment>
<dbReference type="InterPro" id="IPR008929">
    <property type="entry name" value="Chondroitin_lyas"/>
</dbReference>
<dbReference type="AlphaFoldDB" id="A0A9D1NIS7"/>